<evidence type="ECO:0000313" key="5">
    <source>
        <dbReference type="EMBL" id="KAG2194472.1"/>
    </source>
</evidence>
<dbReference type="Gene3D" id="2.40.10.10">
    <property type="entry name" value="Trypsin-like serine proteases"/>
    <property type="match status" value="1"/>
</dbReference>
<evidence type="ECO:0000256" key="2">
    <source>
        <dbReference type="ARBA" id="ARBA00023157"/>
    </source>
</evidence>
<dbReference type="SMART" id="SM00020">
    <property type="entry name" value="Tryp_SPc"/>
    <property type="match status" value="1"/>
</dbReference>
<evidence type="ECO:0000256" key="1">
    <source>
        <dbReference type="ARBA" id="ARBA00007664"/>
    </source>
</evidence>
<dbReference type="GO" id="GO:0004252">
    <property type="term" value="F:serine-type endopeptidase activity"/>
    <property type="evidence" value="ECO:0007669"/>
    <property type="project" value="InterPro"/>
</dbReference>
<accession>A0A8H7QLI1</accession>
<dbReference type="AlphaFoldDB" id="A0A8H7QLI1"/>
<feature type="compositionally biased region" description="Low complexity" evidence="3">
    <location>
        <begin position="279"/>
        <end position="288"/>
    </location>
</feature>
<dbReference type="EMBL" id="JAEPRC010000585">
    <property type="protein sequence ID" value="KAG2194472.1"/>
    <property type="molecule type" value="Genomic_DNA"/>
</dbReference>
<keyword evidence="2" id="KW-1015">Disulfide bond</keyword>
<protein>
    <recommendedName>
        <fullName evidence="4">Peptidase S1 domain-containing protein</fullName>
    </recommendedName>
</protein>
<dbReference type="PROSITE" id="PS50240">
    <property type="entry name" value="TRYPSIN_DOM"/>
    <property type="match status" value="1"/>
</dbReference>
<dbReference type="OrthoDB" id="6380398at2759"/>
<comment type="similarity">
    <text evidence="1">Belongs to the peptidase S1 family.</text>
</comment>
<dbReference type="PANTHER" id="PTHR24276:SF98">
    <property type="entry name" value="FI18310P1-RELATED"/>
    <property type="match status" value="1"/>
</dbReference>
<gene>
    <name evidence="5" type="ORF">INT46_004842</name>
</gene>
<proteinExistence type="inferred from homology"/>
<reference evidence="5" key="1">
    <citation type="submission" date="2020-12" db="EMBL/GenBank/DDBJ databases">
        <title>Metabolic potential, ecology and presence of endohyphal bacteria is reflected in genomic diversity of Mucoromycotina.</title>
        <authorList>
            <person name="Muszewska A."/>
            <person name="Okrasinska A."/>
            <person name="Steczkiewicz K."/>
            <person name="Drgas O."/>
            <person name="Orlowska M."/>
            <person name="Perlinska-Lenart U."/>
            <person name="Aleksandrzak-Piekarczyk T."/>
            <person name="Szatraj K."/>
            <person name="Zielenkiewicz U."/>
            <person name="Pilsyk S."/>
            <person name="Malc E."/>
            <person name="Mieczkowski P."/>
            <person name="Kruszewska J.S."/>
            <person name="Biernat P."/>
            <person name="Pawlowska J."/>
        </authorList>
    </citation>
    <scope>NUCLEOTIDE SEQUENCE</scope>
    <source>
        <strain evidence="5">CBS 226.32</strain>
    </source>
</reference>
<feature type="domain" description="Peptidase S1" evidence="4">
    <location>
        <begin position="1"/>
        <end position="244"/>
    </location>
</feature>
<dbReference type="InterPro" id="IPR001254">
    <property type="entry name" value="Trypsin_dom"/>
</dbReference>
<dbReference type="PANTHER" id="PTHR24276">
    <property type="entry name" value="POLYSERASE-RELATED"/>
    <property type="match status" value="1"/>
</dbReference>
<dbReference type="InterPro" id="IPR043504">
    <property type="entry name" value="Peptidase_S1_PA_chymotrypsin"/>
</dbReference>
<evidence type="ECO:0000313" key="6">
    <source>
        <dbReference type="Proteomes" id="UP000650833"/>
    </source>
</evidence>
<organism evidence="5 6">
    <name type="scientific">Mucor plumbeus</name>
    <dbReference type="NCBI Taxonomy" id="97098"/>
    <lineage>
        <taxon>Eukaryota</taxon>
        <taxon>Fungi</taxon>
        <taxon>Fungi incertae sedis</taxon>
        <taxon>Mucoromycota</taxon>
        <taxon>Mucoromycotina</taxon>
        <taxon>Mucoromycetes</taxon>
        <taxon>Mucorales</taxon>
        <taxon>Mucorineae</taxon>
        <taxon>Mucoraceae</taxon>
        <taxon>Mucor</taxon>
    </lineage>
</organism>
<name>A0A8H7QLI1_9FUNG</name>
<sequence>MIGNPHVCGGTLISYDPPLILTAAHCVDAPVHPTQYTRDKNPYFVLYNDIHRDKHKAMAIIDWTIHPLYNISGTLNIRYDAAIIQLESPLQKSARIKRVPFWSPSMSLSLPSKAELVGFGYSDLEGNLAQTLQLLSLDITKFNPNSTEHIESRSETENQVACHGDSGGPLIVYHPVLNPSTNDTINVPYVLGDLTRIFGARDARPDQLTCPIALKSHTIGSKNTVIEVFTNAAGLLDWISSVSGISKEDLSNPFYTPPHPPCKNCHYKTIDKDKTNSHNTNDNNASYYDADDDDEVDDGSETSNETKQNPLWRISVVTDENGLLDTEDSQHFWIGSMIKNFLPKSGSEESIAVVLYHTSCPYSTLFMTLISFIALTAFL</sequence>
<dbReference type="Pfam" id="PF00089">
    <property type="entry name" value="Trypsin"/>
    <property type="match status" value="1"/>
</dbReference>
<dbReference type="Proteomes" id="UP000650833">
    <property type="component" value="Unassembled WGS sequence"/>
</dbReference>
<dbReference type="SUPFAM" id="SSF50494">
    <property type="entry name" value="Trypsin-like serine proteases"/>
    <property type="match status" value="1"/>
</dbReference>
<comment type="caution">
    <text evidence="5">The sequence shown here is derived from an EMBL/GenBank/DDBJ whole genome shotgun (WGS) entry which is preliminary data.</text>
</comment>
<dbReference type="InterPro" id="IPR001314">
    <property type="entry name" value="Peptidase_S1A"/>
</dbReference>
<evidence type="ECO:0000259" key="4">
    <source>
        <dbReference type="PROSITE" id="PS50240"/>
    </source>
</evidence>
<feature type="compositionally biased region" description="Acidic residues" evidence="3">
    <location>
        <begin position="289"/>
        <end position="300"/>
    </location>
</feature>
<feature type="region of interest" description="Disordered" evidence="3">
    <location>
        <begin position="271"/>
        <end position="308"/>
    </location>
</feature>
<dbReference type="PROSITE" id="PS00134">
    <property type="entry name" value="TRYPSIN_HIS"/>
    <property type="match status" value="1"/>
</dbReference>
<dbReference type="PRINTS" id="PR00722">
    <property type="entry name" value="CHYMOTRYPSIN"/>
</dbReference>
<dbReference type="InterPro" id="IPR009003">
    <property type="entry name" value="Peptidase_S1_PA"/>
</dbReference>
<dbReference type="InterPro" id="IPR018114">
    <property type="entry name" value="TRYPSIN_HIS"/>
</dbReference>
<dbReference type="GO" id="GO:0006508">
    <property type="term" value="P:proteolysis"/>
    <property type="evidence" value="ECO:0007669"/>
    <property type="project" value="InterPro"/>
</dbReference>
<keyword evidence="6" id="KW-1185">Reference proteome</keyword>
<evidence type="ECO:0000256" key="3">
    <source>
        <dbReference type="SAM" id="MobiDB-lite"/>
    </source>
</evidence>
<dbReference type="InterPro" id="IPR050430">
    <property type="entry name" value="Peptidase_S1"/>
</dbReference>